<accession>A0AAU7JIB7</accession>
<organism evidence="15">
    <name type="scientific">Alsobacter sp. KACC 23698</name>
    <dbReference type="NCBI Taxonomy" id="3149229"/>
    <lineage>
        <taxon>Bacteria</taxon>
        <taxon>Pseudomonadati</taxon>
        <taxon>Pseudomonadota</taxon>
        <taxon>Alphaproteobacteria</taxon>
        <taxon>Hyphomicrobiales</taxon>
        <taxon>Alsobacteraceae</taxon>
        <taxon>Alsobacter</taxon>
    </lineage>
</organism>
<proteinExistence type="inferred from homology"/>
<feature type="domain" description="Flagellar motor switch protein FliG N-terminal" evidence="14">
    <location>
        <begin position="11"/>
        <end position="112"/>
    </location>
</feature>
<dbReference type="GO" id="GO:0006935">
    <property type="term" value="P:chemotaxis"/>
    <property type="evidence" value="ECO:0007669"/>
    <property type="project" value="UniProtKB-KW"/>
</dbReference>
<keyword evidence="6 11" id="KW-0145">Chemotaxis</keyword>
<evidence type="ECO:0000256" key="10">
    <source>
        <dbReference type="ARBA" id="ARBA00025598"/>
    </source>
</evidence>
<dbReference type="SUPFAM" id="SSF48029">
    <property type="entry name" value="FliG"/>
    <property type="match status" value="2"/>
</dbReference>
<evidence type="ECO:0000256" key="1">
    <source>
        <dbReference type="ARBA" id="ARBA00004117"/>
    </source>
</evidence>
<dbReference type="EMBL" id="CP157484">
    <property type="protein sequence ID" value="XBO39905.1"/>
    <property type="molecule type" value="Genomic_DNA"/>
</dbReference>
<dbReference type="NCBIfam" id="TIGR00207">
    <property type="entry name" value="fliG"/>
    <property type="match status" value="1"/>
</dbReference>
<feature type="domain" description="Flagellar motor switch protein FliG C-terminal" evidence="12">
    <location>
        <begin position="221"/>
        <end position="328"/>
    </location>
</feature>
<evidence type="ECO:0000256" key="8">
    <source>
        <dbReference type="ARBA" id="ARBA00023136"/>
    </source>
</evidence>
<name>A0AAU7JIB7_9HYPH</name>
<comment type="subcellular location">
    <subcellularLocation>
        <location evidence="1 11">Bacterial flagellum basal body</location>
    </subcellularLocation>
    <subcellularLocation>
        <location evidence="11">Cell inner membrane</location>
        <topology evidence="11">Peripheral membrane protein</topology>
        <orientation evidence="11">Cytoplasmic side</orientation>
    </subcellularLocation>
    <subcellularLocation>
        <location evidence="2">Cell membrane</location>
        <topology evidence="2">Peripheral membrane protein</topology>
        <orientation evidence="2">Cytoplasmic side</orientation>
    </subcellularLocation>
</comment>
<evidence type="ECO:0000259" key="12">
    <source>
        <dbReference type="Pfam" id="PF01706"/>
    </source>
</evidence>
<keyword evidence="7 11" id="KW-0283">Flagellar rotation</keyword>
<keyword evidence="9 11" id="KW-0975">Bacterial flagellum</keyword>
<keyword evidence="15" id="KW-0966">Cell projection</keyword>
<evidence type="ECO:0000256" key="7">
    <source>
        <dbReference type="ARBA" id="ARBA00022779"/>
    </source>
</evidence>
<evidence type="ECO:0000313" key="15">
    <source>
        <dbReference type="EMBL" id="XBO39905.1"/>
    </source>
</evidence>
<keyword evidence="15" id="KW-0282">Flagellum</keyword>
<evidence type="ECO:0000256" key="11">
    <source>
        <dbReference type="PIRNR" id="PIRNR003161"/>
    </source>
</evidence>
<feature type="domain" description="Flagellar motor switch protein FliG middle" evidence="13">
    <location>
        <begin position="122"/>
        <end position="194"/>
    </location>
</feature>
<evidence type="ECO:0000256" key="4">
    <source>
        <dbReference type="ARBA" id="ARBA00021870"/>
    </source>
</evidence>
<dbReference type="InterPro" id="IPR023087">
    <property type="entry name" value="Flg_Motor_Flig_C"/>
</dbReference>
<evidence type="ECO:0000256" key="6">
    <source>
        <dbReference type="ARBA" id="ARBA00022500"/>
    </source>
</evidence>
<keyword evidence="11" id="KW-0997">Cell inner membrane</keyword>
<evidence type="ECO:0000259" key="13">
    <source>
        <dbReference type="Pfam" id="PF14841"/>
    </source>
</evidence>
<dbReference type="Pfam" id="PF01706">
    <property type="entry name" value="FliG_C"/>
    <property type="match status" value="1"/>
</dbReference>
<comment type="similarity">
    <text evidence="3 11">Belongs to the FliG family.</text>
</comment>
<dbReference type="RefSeq" id="WP_406856757.1">
    <property type="nucleotide sequence ID" value="NZ_CP157484.1"/>
</dbReference>
<keyword evidence="5 11" id="KW-1003">Cell membrane</keyword>
<evidence type="ECO:0000256" key="3">
    <source>
        <dbReference type="ARBA" id="ARBA00010299"/>
    </source>
</evidence>
<keyword evidence="15" id="KW-0969">Cilium</keyword>
<dbReference type="PRINTS" id="PR00954">
    <property type="entry name" value="FLGMOTORFLIG"/>
</dbReference>
<dbReference type="Pfam" id="PF14841">
    <property type="entry name" value="FliG_M"/>
    <property type="match status" value="1"/>
</dbReference>
<reference evidence="15" key="1">
    <citation type="submission" date="2024-05" db="EMBL/GenBank/DDBJ databases">
        <authorList>
            <person name="Kim S."/>
            <person name="Heo J."/>
            <person name="Choi H."/>
            <person name="Choi Y."/>
            <person name="Kwon S.-W."/>
            <person name="Kim Y."/>
        </authorList>
    </citation>
    <scope>NUCLEOTIDE SEQUENCE</scope>
    <source>
        <strain evidence="15">KACC 23698</strain>
    </source>
</reference>
<dbReference type="InterPro" id="IPR000090">
    <property type="entry name" value="Flg_Motor_Flig"/>
</dbReference>
<dbReference type="GO" id="GO:0003774">
    <property type="term" value="F:cytoskeletal motor activity"/>
    <property type="evidence" value="ECO:0007669"/>
    <property type="project" value="InterPro"/>
</dbReference>
<evidence type="ECO:0000256" key="2">
    <source>
        <dbReference type="ARBA" id="ARBA00004413"/>
    </source>
</evidence>
<dbReference type="PANTHER" id="PTHR30534">
    <property type="entry name" value="FLAGELLAR MOTOR SWITCH PROTEIN FLIG"/>
    <property type="match status" value="1"/>
</dbReference>
<dbReference type="InterPro" id="IPR032779">
    <property type="entry name" value="FliG_M"/>
</dbReference>
<dbReference type="PANTHER" id="PTHR30534:SF0">
    <property type="entry name" value="FLAGELLAR MOTOR SWITCH PROTEIN FLIG"/>
    <property type="match status" value="1"/>
</dbReference>
<dbReference type="GO" id="GO:0005886">
    <property type="term" value="C:plasma membrane"/>
    <property type="evidence" value="ECO:0007669"/>
    <property type="project" value="UniProtKB-SubCell"/>
</dbReference>
<dbReference type="PIRSF" id="PIRSF003161">
    <property type="entry name" value="FliG"/>
    <property type="match status" value="1"/>
</dbReference>
<sequence length="340" mass="37668">MAQAESKTLQQLTGLERAAILLLVLGDDHGSALWESLDDDELRKVSLAMSTLGTVPAQVVEQVLAELAGQANRLTVVGDYERTHDLLLKLLPKDRVGPIMDEIRGPAGRTIWQRLSNVQDHLLANYLKTEHPQTVSLILSRIKPEHSAKVLAMLPEDFATDVMLRILQLDTVSKDTLDQVEDSLRTNFIANLSQTSRRDAHDLLAEIFNSFDRSNEAKFMEALERNAYKAAEKIRALMFTFEDITKLDPNSAQVLVRGIDKADLAKALKGASESTKSFFTTKMTARAAAMFNDEMAGLGPIRLKEVDEAQQKIISTAKLMAEKGEIIIAKSGNEEDVVLE</sequence>
<dbReference type="InterPro" id="IPR011002">
    <property type="entry name" value="FliG_a-hlx"/>
</dbReference>
<comment type="function">
    <text evidence="10 11">FliG is one of three proteins (FliG, FliN, FliM) that forms the rotor-mounted switch complex (C ring), located at the base of the basal body. This complex interacts with the CheY and CheZ chemotaxis proteins, in addition to contacting components of the motor that determine the direction of flagellar rotation.</text>
</comment>
<dbReference type="Pfam" id="PF14842">
    <property type="entry name" value="FliG_N"/>
    <property type="match status" value="1"/>
</dbReference>
<dbReference type="GO" id="GO:0009425">
    <property type="term" value="C:bacterial-type flagellum basal body"/>
    <property type="evidence" value="ECO:0007669"/>
    <property type="project" value="UniProtKB-SubCell"/>
</dbReference>
<dbReference type="AlphaFoldDB" id="A0AAU7JIB7"/>
<gene>
    <name evidence="15" type="primary">fliG</name>
    <name evidence="15" type="ORF">ABEG18_03745</name>
</gene>
<dbReference type="GO" id="GO:0071973">
    <property type="term" value="P:bacterial-type flagellum-dependent cell motility"/>
    <property type="evidence" value="ECO:0007669"/>
    <property type="project" value="InterPro"/>
</dbReference>
<protein>
    <recommendedName>
        <fullName evidence="4 11">Flagellar motor switch protein FliG</fullName>
    </recommendedName>
</protein>
<dbReference type="InterPro" id="IPR028263">
    <property type="entry name" value="FliG_N"/>
</dbReference>
<evidence type="ECO:0000256" key="9">
    <source>
        <dbReference type="ARBA" id="ARBA00023143"/>
    </source>
</evidence>
<evidence type="ECO:0000259" key="14">
    <source>
        <dbReference type="Pfam" id="PF14842"/>
    </source>
</evidence>
<keyword evidence="8 11" id="KW-0472">Membrane</keyword>
<evidence type="ECO:0000256" key="5">
    <source>
        <dbReference type="ARBA" id="ARBA00022475"/>
    </source>
</evidence>
<dbReference type="Gene3D" id="1.10.220.30">
    <property type="match status" value="3"/>
</dbReference>